<dbReference type="OrthoDB" id="9815825at2"/>
<organism evidence="3 4">
    <name type="scientific">Lactobacillus kalixensis DSM 16043</name>
    <dbReference type="NCBI Taxonomy" id="1423763"/>
    <lineage>
        <taxon>Bacteria</taxon>
        <taxon>Bacillati</taxon>
        <taxon>Bacillota</taxon>
        <taxon>Bacilli</taxon>
        <taxon>Lactobacillales</taxon>
        <taxon>Lactobacillaceae</taxon>
        <taxon>Lactobacillus</taxon>
    </lineage>
</organism>
<dbReference type="PANTHER" id="PTHR43054:SF1">
    <property type="entry name" value="SCYLLO-INOSITOL 2-DEHYDROGENASE (NADP(+)) IOLU"/>
    <property type="match status" value="1"/>
</dbReference>
<gene>
    <name evidence="3" type="ORF">FC46_GL000545</name>
</gene>
<evidence type="ECO:0000313" key="3">
    <source>
        <dbReference type="EMBL" id="KRL89813.1"/>
    </source>
</evidence>
<dbReference type="RefSeq" id="WP_057798906.1">
    <property type="nucleotide sequence ID" value="NZ_AZFM01000018.1"/>
</dbReference>
<dbReference type="Pfam" id="PF01408">
    <property type="entry name" value="GFO_IDH_MocA"/>
    <property type="match status" value="1"/>
</dbReference>
<dbReference type="Proteomes" id="UP000051036">
    <property type="component" value="Unassembled WGS sequence"/>
</dbReference>
<dbReference type="SUPFAM" id="SSF55347">
    <property type="entry name" value="Glyceraldehyde-3-phosphate dehydrogenase-like, C-terminal domain"/>
    <property type="match status" value="1"/>
</dbReference>
<accession>A0A0R1UGC4</accession>
<feature type="domain" description="GFO/IDH/MocA-like oxidoreductase" evidence="2">
    <location>
        <begin position="139"/>
        <end position="228"/>
    </location>
</feature>
<dbReference type="STRING" id="1423763.FC46_GL000545"/>
<dbReference type="GO" id="GO:0000166">
    <property type="term" value="F:nucleotide binding"/>
    <property type="evidence" value="ECO:0007669"/>
    <property type="project" value="InterPro"/>
</dbReference>
<dbReference type="InterPro" id="IPR000683">
    <property type="entry name" value="Gfo/Idh/MocA-like_OxRdtase_N"/>
</dbReference>
<comment type="caution">
    <text evidence="3">The sequence shown here is derived from an EMBL/GenBank/DDBJ whole genome shotgun (WGS) entry which is preliminary data.</text>
</comment>
<feature type="domain" description="Gfo/Idh/MocA-like oxidoreductase N-terminal" evidence="1">
    <location>
        <begin position="2"/>
        <end position="119"/>
    </location>
</feature>
<dbReference type="SUPFAM" id="SSF51735">
    <property type="entry name" value="NAD(P)-binding Rossmann-fold domains"/>
    <property type="match status" value="1"/>
</dbReference>
<protein>
    <submittedName>
        <fullName evidence="3">Gfo Idh MocA family oxidoreductase</fullName>
    </submittedName>
</protein>
<evidence type="ECO:0000313" key="4">
    <source>
        <dbReference type="Proteomes" id="UP000051036"/>
    </source>
</evidence>
<dbReference type="PATRIC" id="fig|1423763.3.peg.549"/>
<reference evidence="3 4" key="1">
    <citation type="journal article" date="2015" name="Genome Announc.">
        <title>Expanding the biotechnology potential of lactobacilli through comparative genomics of 213 strains and associated genera.</title>
        <authorList>
            <person name="Sun Z."/>
            <person name="Harris H.M."/>
            <person name="McCann A."/>
            <person name="Guo C."/>
            <person name="Argimon S."/>
            <person name="Zhang W."/>
            <person name="Yang X."/>
            <person name="Jeffery I.B."/>
            <person name="Cooney J.C."/>
            <person name="Kagawa T.F."/>
            <person name="Liu W."/>
            <person name="Song Y."/>
            <person name="Salvetti E."/>
            <person name="Wrobel A."/>
            <person name="Rasinkangas P."/>
            <person name="Parkhill J."/>
            <person name="Rea M.C."/>
            <person name="O'Sullivan O."/>
            <person name="Ritari J."/>
            <person name="Douillard F.P."/>
            <person name="Paul Ross R."/>
            <person name="Yang R."/>
            <person name="Briner A.E."/>
            <person name="Felis G.E."/>
            <person name="de Vos W.M."/>
            <person name="Barrangou R."/>
            <person name="Klaenhammer T.R."/>
            <person name="Caufield P.W."/>
            <person name="Cui Y."/>
            <person name="Zhang H."/>
            <person name="O'Toole P.W."/>
        </authorList>
    </citation>
    <scope>NUCLEOTIDE SEQUENCE [LARGE SCALE GENOMIC DNA]</scope>
    <source>
        <strain evidence="3 4">DSM 16043</strain>
    </source>
</reference>
<keyword evidence="4" id="KW-1185">Reference proteome</keyword>
<dbReference type="InterPro" id="IPR055170">
    <property type="entry name" value="GFO_IDH_MocA-like_dom"/>
</dbReference>
<dbReference type="EMBL" id="AZFM01000018">
    <property type="protein sequence ID" value="KRL89813.1"/>
    <property type="molecule type" value="Genomic_DNA"/>
</dbReference>
<dbReference type="Gene3D" id="3.40.50.720">
    <property type="entry name" value="NAD(P)-binding Rossmann-like Domain"/>
    <property type="match status" value="1"/>
</dbReference>
<sequence length="322" mass="36521">MKLLIAGSGFIVHDWLTIAKDLKDTELEAIVTTARSEKVGQELATKYGIKHTYIDYDLALAESKADTVYVAVPNFLHYEFTKKALLAGKNVICEKPFTLNLAEFEELKKIALEKNLVLIEAITNIYLPNFKLIKEKLPELGNIRIITMNYSQYSHRYDNFKKGIIEPVFDPEKGGGALLDLNVYNIHLLVELFGLPKYVKYLANIQRGVDTSGILLLDYGDFKVSSIAAKDAGAPITSIIEGDEETIVINGAINSLPSFDIYQKYKKLNHFDVNDHPHRMYDEFVAFEKIIKQHDMDAVKDSLKHSEDVMKVIDSARKEFKQ</sequence>
<dbReference type="PANTHER" id="PTHR43054">
    <property type="match status" value="1"/>
</dbReference>
<dbReference type="Pfam" id="PF22725">
    <property type="entry name" value="GFO_IDH_MocA_C3"/>
    <property type="match status" value="1"/>
</dbReference>
<dbReference type="Gene3D" id="3.30.360.10">
    <property type="entry name" value="Dihydrodipicolinate Reductase, domain 2"/>
    <property type="match status" value="1"/>
</dbReference>
<name>A0A0R1UGC4_9LACO</name>
<proteinExistence type="predicted"/>
<evidence type="ECO:0000259" key="2">
    <source>
        <dbReference type="Pfam" id="PF22725"/>
    </source>
</evidence>
<dbReference type="AlphaFoldDB" id="A0A0R1UGC4"/>
<evidence type="ECO:0000259" key="1">
    <source>
        <dbReference type="Pfam" id="PF01408"/>
    </source>
</evidence>
<dbReference type="InterPro" id="IPR036291">
    <property type="entry name" value="NAD(P)-bd_dom_sf"/>
</dbReference>